<dbReference type="PANTHER" id="PTHR43679">
    <property type="entry name" value="OCTANOYLTRANSFERASE LIPM-RELATED"/>
    <property type="match status" value="1"/>
</dbReference>
<dbReference type="EC" id="2.7.7.63" evidence="2"/>
<keyword evidence="3" id="KW-1185">Reference proteome</keyword>
<protein>
    <submittedName>
        <fullName evidence="2">Lipoate-protein ligase A</fullName>
        <ecNumber evidence="2">2.7.7.63</ecNumber>
    </submittedName>
</protein>
<sequence length="259" mass="29572">MKKTWKDYNWQLIHTYSQAPNIHMALDALITKEVNDGLRHPTLRIWEWASPAIVLGRFQSIKNEVNQEKSKEYNIEIVRRITGGGAMFIEPGNTITYSISAPINLVNDMSFQESYKFLDDWVIKALIDLGVPARYKPINDIESENGKKIGGAAQARFSNSILHHVTIAYSINQNKMLELLRIGKEKISDKGIESANKRVDDSALISTGFSREHFIKNMIEKFSQMCSLERVELDSKTIKAAKKLSEDKFKQNSWINIVP</sequence>
<dbReference type="STRING" id="1208919.CDSE_0596"/>
<evidence type="ECO:0000313" key="3">
    <source>
        <dbReference type="Proteomes" id="UP000011547"/>
    </source>
</evidence>
<keyword evidence="2" id="KW-0436">Ligase</keyword>
<keyword evidence="2" id="KW-0808">Transferase</keyword>
<dbReference type="PATRIC" id="fig|1208919.3.peg.335"/>
<dbReference type="CDD" id="cd16443">
    <property type="entry name" value="LplA"/>
    <property type="match status" value="1"/>
</dbReference>
<dbReference type="RefSeq" id="WP_015396308.1">
    <property type="nucleotide sequence ID" value="NC_020294.1"/>
</dbReference>
<dbReference type="PANTHER" id="PTHR43679:SF2">
    <property type="entry name" value="OCTANOYL-[GCVH]:PROTEIN N-OCTANOYLTRANSFERASE"/>
    <property type="match status" value="1"/>
</dbReference>
<reference evidence="2 3" key="1">
    <citation type="journal article" date="2013" name="Genome Biol. Evol.">
        <title>Genome evolution and phylogenomic analysis of candidatus kinetoplastibacterium, the betaproteobacterial endosymbionts of strigomonas and angomonas.</title>
        <authorList>
            <person name="Alves J.M."/>
            <person name="Serrano M.G."/>
            <person name="Maia da Silva F."/>
            <person name="Voegtly L.J."/>
            <person name="Matveyev A.V."/>
            <person name="Teixeira M.M."/>
            <person name="Camargo E.P."/>
            <person name="Buck G.A."/>
        </authorList>
    </citation>
    <scope>NUCLEOTIDE SEQUENCE [LARGE SCALE GENOMIC DNA]</scope>
    <source>
        <strain evidence="2 3">TCC079E</strain>
    </source>
</reference>
<dbReference type="AlphaFoldDB" id="M1LME7"/>
<dbReference type="Proteomes" id="UP000011547">
    <property type="component" value="Chromosome"/>
</dbReference>
<dbReference type="KEGG" id="kde:CDSE_0596"/>
<organism evidence="2 3">
    <name type="scientific">Candidatus Kinetoplastidibacterium desouzai TCC079E</name>
    <dbReference type="NCBI Taxonomy" id="1208919"/>
    <lineage>
        <taxon>Bacteria</taxon>
        <taxon>Pseudomonadati</taxon>
        <taxon>Pseudomonadota</taxon>
        <taxon>Betaproteobacteria</taxon>
        <taxon>Candidatus Kinetoplastidibacterium</taxon>
    </lineage>
</organism>
<dbReference type="GO" id="GO:0016874">
    <property type="term" value="F:ligase activity"/>
    <property type="evidence" value="ECO:0007669"/>
    <property type="project" value="UniProtKB-KW"/>
</dbReference>
<dbReference type="EMBL" id="CP003803">
    <property type="protein sequence ID" value="AGF46897.1"/>
    <property type="molecule type" value="Genomic_DNA"/>
</dbReference>
<dbReference type="InterPro" id="IPR050664">
    <property type="entry name" value="Octanoyltrans_LipM/LipL"/>
</dbReference>
<dbReference type="Gene3D" id="3.30.930.10">
    <property type="entry name" value="Bira Bifunctional Protein, Domain 2"/>
    <property type="match status" value="1"/>
</dbReference>
<dbReference type="SUPFAM" id="SSF55681">
    <property type="entry name" value="Class II aaRS and biotin synthetases"/>
    <property type="match status" value="1"/>
</dbReference>
<evidence type="ECO:0000313" key="2">
    <source>
        <dbReference type="EMBL" id="AGF46897.1"/>
    </source>
</evidence>
<dbReference type="Pfam" id="PF21948">
    <property type="entry name" value="LplA-B_cat"/>
    <property type="match status" value="1"/>
</dbReference>
<accession>M1LME7</accession>
<name>M1LME7_9PROT</name>
<dbReference type="InterPro" id="IPR045864">
    <property type="entry name" value="aa-tRNA-synth_II/BPL/LPL"/>
</dbReference>
<feature type="domain" description="BPL/LPL catalytic" evidence="1">
    <location>
        <begin position="37"/>
        <end position="226"/>
    </location>
</feature>
<dbReference type="eggNOG" id="COG0095">
    <property type="taxonomic scope" value="Bacteria"/>
</dbReference>
<dbReference type="InterPro" id="IPR004143">
    <property type="entry name" value="BPL_LPL_catalytic"/>
</dbReference>
<proteinExistence type="predicted"/>
<keyword evidence="2" id="KW-0548">Nucleotidyltransferase</keyword>
<dbReference type="GO" id="GO:0016779">
    <property type="term" value="F:nucleotidyltransferase activity"/>
    <property type="evidence" value="ECO:0007669"/>
    <property type="project" value="UniProtKB-KW"/>
</dbReference>
<dbReference type="PROSITE" id="PS51733">
    <property type="entry name" value="BPL_LPL_CATALYTIC"/>
    <property type="match status" value="1"/>
</dbReference>
<dbReference type="HOGENOM" id="CLU_022986_5_2_4"/>
<gene>
    <name evidence="2" type="ORF">CDSE_0596</name>
</gene>
<evidence type="ECO:0000259" key="1">
    <source>
        <dbReference type="PROSITE" id="PS51733"/>
    </source>
</evidence>